<evidence type="ECO:0008006" key="4">
    <source>
        <dbReference type="Google" id="ProtNLM"/>
    </source>
</evidence>
<protein>
    <recommendedName>
        <fullName evidence="4">Ferredoxin</fullName>
    </recommendedName>
</protein>
<feature type="region of interest" description="Disordered" evidence="1">
    <location>
        <begin position="42"/>
        <end position="70"/>
    </location>
</feature>
<evidence type="ECO:0000313" key="2">
    <source>
        <dbReference type="EMBL" id="GJE08598.1"/>
    </source>
</evidence>
<dbReference type="RefSeq" id="WP_043854812.1">
    <property type="nucleotide sequence ID" value="NZ_BPQR01000084.1"/>
</dbReference>
<dbReference type="Proteomes" id="UP001055102">
    <property type="component" value="Unassembled WGS sequence"/>
</dbReference>
<evidence type="ECO:0000256" key="1">
    <source>
        <dbReference type="SAM" id="MobiDB-lite"/>
    </source>
</evidence>
<accession>A0ABQ4T2V6</accession>
<reference evidence="2" key="1">
    <citation type="journal article" date="2021" name="Front. Microbiol.">
        <title>Comprehensive Comparative Genomics and Phenotyping of Methylobacterium Species.</title>
        <authorList>
            <person name="Alessa O."/>
            <person name="Ogura Y."/>
            <person name="Fujitani Y."/>
            <person name="Takami H."/>
            <person name="Hayashi T."/>
            <person name="Sahin N."/>
            <person name="Tani A."/>
        </authorList>
    </citation>
    <scope>NUCLEOTIDE SEQUENCE</scope>
    <source>
        <strain evidence="2">LMG 23639</strain>
    </source>
</reference>
<reference evidence="2" key="2">
    <citation type="submission" date="2021-08" db="EMBL/GenBank/DDBJ databases">
        <authorList>
            <person name="Tani A."/>
            <person name="Ola A."/>
            <person name="Ogura Y."/>
            <person name="Katsura K."/>
            <person name="Hayashi T."/>
        </authorList>
    </citation>
    <scope>NUCLEOTIDE SEQUENCE</scope>
    <source>
        <strain evidence="2">LMG 23639</strain>
    </source>
</reference>
<organism evidence="2 3">
    <name type="scientific">Methylobacterium jeotgali</name>
    <dbReference type="NCBI Taxonomy" id="381630"/>
    <lineage>
        <taxon>Bacteria</taxon>
        <taxon>Pseudomonadati</taxon>
        <taxon>Pseudomonadota</taxon>
        <taxon>Alphaproteobacteria</taxon>
        <taxon>Hyphomicrobiales</taxon>
        <taxon>Methylobacteriaceae</taxon>
        <taxon>Methylobacterium</taxon>
    </lineage>
</organism>
<gene>
    <name evidence="2" type="ORF">AOPFMNJM_3941</name>
</gene>
<comment type="caution">
    <text evidence="2">The sequence shown here is derived from an EMBL/GenBank/DDBJ whole genome shotgun (WGS) entry which is preliminary data.</text>
</comment>
<keyword evidence="3" id="KW-1185">Reference proteome</keyword>
<evidence type="ECO:0000313" key="3">
    <source>
        <dbReference type="Proteomes" id="UP001055102"/>
    </source>
</evidence>
<name>A0ABQ4T2V6_9HYPH</name>
<proteinExistence type="predicted"/>
<dbReference type="EMBL" id="BPQR01000084">
    <property type="protein sequence ID" value="GJE08598.1"/>
    <property type="molecule type" value="Genomic_DNA"/>
</dbReference>
<sequence>MDEDEFAICIACQCPVKDGDLYYEDVTEGPLHAACCGPEPESYHRNGEPLKPGDPIPEPEIYRSLRRLHS</sequence>